<evidence type="ECO:0000313" key="2">
    <source>
        <dbReference type="Proteomes" id="UP001150581"/>
    </source>
</evidence>
<feature type="non-terminal residue" evidence="1">
    <location>
        <position position="207"/>
    </location>
</feature>
<dbReference type="Proteomes" id="UP001150581">
    <property type="component" value="Unassembled WGS sequence"/>
</dbReference>
<dbReference type="EMBL" id="JANBPG010002855">
    <property type="protein sequence ID" value="KAJ1884412.1"/>
    <property type="molecule type" value="Genomic_DNA"/>
</dbReference>
<keyword evidence="2" id="KW-1185">Reference proteome</keyword>
<accession>A0ACC1I062</accession>
<comment type="caution">
    <text evidence="1">The sequence shown here is derived from an EMBL/GenBank/DDBJ whole genome shotgun (WGS) entry which is preliminary data.</text>
</comment>
<sequence>MSQYRADKHKEKGIKYHDKHIREKFVSDIHTYVKLGEYGKASELLLIAVENGSVPPEYIWQPLLATVKHQNGLNSLGAFIDAMAYATRKFPPYLASMERIFHDIDQGDLTQASATSLIFTENLGNKLASAHGYRGVLIACMRELDIRRRYTENGYLVESDLHVFKYCDPSSVEFMLTKDDRDLVSKFSLEDAEYHLKRALDLDPGAD</sequence>
<evidence type="ECO:0000313" key="1">
    <source>
        <dbReference type="EMBL" id="KAJ1884412.1"/>
    </source>
</evidence>
<organism evidence="1 2">
    <name type="scientific">Kickxella alabastrina</name>
    <dbReference type="NCBI Taxonomy" id="61397"/>
    <lineage>
        <taxon>Eukaryota</taxon>
        <taxon>Fungi</taxon>
        <taxon>Fungi incertae sedis</taxon>
        <taxon>Zoopagomycota</taxon>
        <taxon>Kickxellomycotina</taxon>
        <taxon>Kickxellomycetes</taxon>
        <taxon>Kickxellales</taxon>
        <taxon>Kickxellaceae</taxon>
        <taxon>Kickxella</taxon>
    </lineage>
</organism>
<name>A0ACC1I062_9FUNG</name>
<proteinExistence type="predicted"/>
<reference evidence="1" key="1">
    <citation type="submission" date="2022-07" db="EMBL/GenBank/DDBJ databases">
        <title>Phylogenomic reconstructions and comparative analyses of Kickxellomycotina fungi.</title>
        <authorList>
            <person name="Reynolds N.K."/>
            <person name="Stajich J.E."/>
            <person name="Barry K."/>
            <person name="Grigoriev I.V."/>
            <person name="Crous P."/>
            <person name="Smith M.E."/>
        </authorList>
    </citation>
    <scope>NUCLEOTIDE SEQUENCE</scope>
    <source>
        <strain evidence="1">Benny 63K</strain>
    </source>
</reference>
<protein>
    <submittedName>
        <fullName evidence="1">Uncharacterized protein</fullName>
    </submittedName>
</protein>
<gene>
    <name evidence="1" type="ORF">LPJ66_010623</name>
</gene>